<dbReference type="Pfam" id="PF00795">
    <property type="entry name" value="CN_hydrolase"/>
    <property type="match status" value="1"/>
</dbReference>
<name>A0A2T5J1V1_9GAMM</name>
<evidence type="ECO:0000256" key="3">
    <source>
        <dbReference type="ARBA" id="ARBA00022475"/>
    </source>
</evidence>
<dbReference type="GO" id="GO:0005886">
    <property type="term" value="C:plasma membrane"/>
    <property type="evidence" value="ECO:0007669"/>
    <property type="project" value="UniProtKB-SubCell"/>
</dbReference>
<dbReference type="PROSITE" id="PS50263">
    <property type="entry name" value="CN_HYDROLASE"/>
    <property type="match status" value="1"/>
</dbReference>
<dbReference type="InterPro" id="IPR036526">
    <property type="entry name" value="C-N_Hydrolase_sf"/>
</dbReference>
<evidence type="ECO:0000256" key="7">
    <source>
        <dbReference type="ARBA" id="ARBA00023136"/>
    </source>
</evidence>
<dbReference type="HAMAP" id="MF_01148">
    <property type="entry name" value="Lnt"/>
    <property type="match status" value="1"/>
</dbReference>
<comment type="function">
    <text evidence="9">Catalyzes the phospholipid dependent N-acylation of the N-terminal cysteine of apolipoprotein, the last step in lipoprotein maturation.</text>
</comment>
<protein>
    <recommendedName>
        <fullName evidence="9">Apolipoprotein N-acyltransferase</fullName>
        <shortName evidence="9">ALP N-acyltransferase</shortName>
        <ecNumber evidence="9">2.3.1.269</ecNumber>
    </recommendedName>
</protein>
<dbReference type="InterPro" id="IPR045378">
    <property type="entry name" value="LNT_N"/>
</dbReference>
<evidence type="ECO:0000256" key="2">
    <source>
        <dbReference type="ARBA" id="ARBA00010065"/>
    </source>
</evidence>
<evidence type="ECO:0000313" key="12">
    <source>
        <dbReference type="Proteomes" id="UP000244223"/>
    </source>
</evidence>
<evidence type="ECO:0000256" key="8">
    <source>
        <dbReference type="ARBA" id="ARBA00023315"/>
    </source>
</evidence>
<dbReference type="CDD" id="cd07571">
    <property type="entry name" value="ALP_N-acyl_transferase"/>
    <property type="match status" value="1"/>
</dbReference>
<dbReference type="NCBIfam" id="TIGR00546">
    <property type="entry name" value="lnt"/>
    <property type="match status" value="1"/>
</dbReference>
<dbReference type="RefSeq" id="WP_107864855.1">
    <property type="nucleotide sequence ID" value="NZ_QAON01000003.1"/>
</dbReference>
<feature type="transmembrane region" description="Helical" evidence="9">
    <location>
        <begin position="57"/>
        <end position="77"/>
    </location>
</feature>
<dbReference type="UniPathway" id="UPA00666"/>
<proteinExistence type="inferred from homology"/>
<evidence type="ECO:0000256" key="1">
    <source>
        <dbReference type="ARBA" id="ARBA00004651"/>
    </source>
</evidence>
<evidence type="ECO:0000256" key="4">
    <source>
        <dbReference type="ARBA" id="ARBA00022679"/>
    </source>
</evidence>
<evidence type="ECO:0000256" key="5">
    <source>
        <dbReference type="ARBA" id="ARBA00022692"/>
    </source>
</evidence>
<comment type="caution">
    <text evidence="11">The sequence shown here is derived from an EMBL/GenBank/DDBJ whole genome shotgun (WGS) entry which is preliminary data.</text>
</comment>
<dbReference type="PANTHER" id="PTHR38686">
    <property type="entry name" value="APOLIPOPROTEIN N-ACYLTRANSFERASE"/>
    <property type="match status" value="1"/>
</dbReference>
<feature type="transmembrane region" description="Helical" evidence="9">
    <location>
        <begin position="125"/>
        <end position="148"/>
    </location>
</feature>
<comment type="similarity">
    <text evidence="2 9">Belongs to the CN hydrolase family. Apolipoprotein N-acyltransferase subfamily.</text>
</comment>
<dbReference type="Pfam" id="PF20154">
    <property type="entry name" value="LNT_N"/>
    <property type="match status" value="1"/>
</dbReference>
<sequence length="514" mass="58044">MKTLLIRLQNAPWAWLVALLLGAITPFSLAPYHYWFISLLTIPLFAELLTGQTTKQAVLRGWSFGFGLWASGVWWLFVSLHDYGQTPTWLAALMVMAVALIMGAFTAVMAYVYRRWAFDQHALLSFAPLFVLFEWLKTWLFTGFPWLFVGYGYIDSVLVGYAPLVGVFGLSLLAIISGQCLLSILKYRQYAWSAALLVLSIWGAGFALQYQTWVSNNPQQPLSVSIIQGNIPQDVKWQLEWRDKTLAIYKSLSASEWGQNLVIWPEAAIPMFQYEANDFLHEINDLATQHGSAFVTGIPYADLSQLNAEGIPPFYNSMAALGVGEGLYWKQRLVPFGEYIPFEAILRGTIPFFSRDMSSFSAGNHQQAPLTVQNYRLGAAICYEIAYPELTRHNAKQADFLATLSNDGWFGHSTGPHQHLQMVQMRALETGKWIIRATNNGISGLIDPHGHIRYRAPQFERTVLRGTIYGVQGQTPFSRLGNWPILIVSFSLLAIATWRNYRRKHQITPTTLIT</sequence>
<dbReference type="AlphaFoldDB" id="A0A2T5J1V1"/>
<comment type="pathway">
    <text evidence="9">Protein modification; lipoprotein biosynthesis (N-acyl transfer).</text>
</comment>
<dbReference type="PANTHER" id="PTHR38686:SF1">
    <property type="entry name" value="APOLIPOPROTEIN N-ACYLTRANSFERASE"/>
    <property type="match status" value="1"/>
</dbReference>
<feature type="transmembrane region" description="Helical" evidence="9">
    <location>
        <begin position="160"/>
        <end position="178"/>
    </location>
</feature>
<evidence type="ECO:0000259" key="10">
    <source>
        <dbReference type="PROSITE" id="PS50263"/>
    </source>
</evidence>
<keyword evidence="5 9" id="KW-0812">Transmembrane</keyword>
<feature type="transmembrane region" description="Helical" evidence="9">
    <location>
        <begin position="34"/>
        <end position="50"/>
    </location>
</feature>
<evidence type="ECO:0000256" key="6">
    <source>
        <dbReference type="ARBA" id="ARBA00022989"/>
    </source>
</evidence>
<keyword evidence="8 9" id="KW-0012">Acyltransferase</keyword>
<dbReference type="OrthoDB" id="9811121at2"/>
<dbReference type="SUPFAM" id="SSF56317">
    <property type="entry name" value="Carbon-nitrogen hydrolase"/>
    <property type="match status" value="1"/>
</dbReference>
<comment type="catalytic activity">
    <reaction evidence="9">
        <text>N-terminal S-1,2-diacyl-sn-glyceryl-L-cysteinyl-[lipoprotein] + a glycerophospholipid = N-acyl-S-1,2-diacyl-sn-glyceryl-L-cysteinyl-[lipoprotein] + a 2-acyl-sn-glycero-3-phospholipid + H(+)</text>
        <dbReference type="Rhea" id="RHEA:48228"/>
        <dbReference type="Rhea" id="RHEA-COMP:14681"/>
        <dbReference type="Rhea" id="RHEA-COMP:14684"/>
        <dbReference type="ChEBI" id="CHEBI:15378"/>
        <dbReference type="ChEBI" id="CHEBI:136912"/>
        <dbReference type="ChEBI" id="CHEBI:140656"/>
        <dbReference type="ChEBI" id="CHEBI:140657"/>
        <dbReference type="ChEBI" id="CHEBI:140660"/>
        <dbReference type="EC" id="2.3.1.269"/>
    </reaction>
</comment>
<dbReference type="GO" id="GO:0042158">
    <property type="term" value="P:lipoprotein biosynthetic process"/>
    <property type="evidence" value="ECO:0007669"/>
    <property type="project" value="UniProtKB-UniRule"/>
</dbReference>
<feature type="transmembrane region" description="Helical" evidence="9">
    <location>
        <begin position="12"/>
        <end position="28"/>
    </location>
</feature>
<dbReference type="InterPro" id="IPR004563">
    <property type="entry name" value="Apolipo_AcylTrfase"/>
</dbReference>
<reference evidence="11 12" key="1">
    <citation type="submission" date="2018-04" db="EMBL/GenBank/DDBJ databases">
        <title>Genomic Encyclopedia of Archaeal and Bacterial Type Strains, Phase II (KMG-II): from individual species to whole genera.</title>
        <authorList>
            <person name="Goeker M."/>
        </authorList>
    </citation>
    <scope>NUCLEOTIDE SEQUENCE [LARGE SCALE GENOMIC DNA]</scope>
    <source>
        <strain evidence="11 12">DSM 5822</strain>
    </source>
</reference>
<dbReference type="InterPro" id="IPR003010">
    <property type="entry name" value="C-N_Hydrolase"/>
</dbReference>
<dbReference type="EMBL" id="QAON01000003">
    <property type="protein sequence ID" value="PTQ90414.1"/>
    <property type="molecule type" value="Genomic_DNA"/>
</dbReference>
<dbReference type="EC" id="2.3.1.269" evidence="9"/>
<organism evidence="11 12">
    <name type="scientific">Agitococcus lubricus</name>
    <dbReference type="NCBI Taxonomy" id="1077255"/>
    <lineage>
        <taxon>Bacteria</taxon>
        <taxon>Pseudomonadati</taxon>
        <taxon>Pseudomonadota</taxon>
        <taxon>Gammaproteobacteria</taxon>
        <taxon>Moraxellales</taxon>
        <taxon>Moraxellaceae</taxon>
        <taxon>Agitococcus</taxon>
    </lineage>
</organism>
<dbReference type="Gene3D" id="3.60.110.10">
    <property type="entry name" value="Carbon-nitrogen hydrolase"/>
    <property type="match status" value="1"/>
</dbReference>
<keyword evidence="7 9" id="KW-0472">Membrane</keyword>
<feature type="domain" description="CN hydrolase" evidence="10">
    <location>
        <begin position="227"/>
        <end position="470"/>
    </location>
</feature>
<keyword evidence="11" id="KW-0449">Lipoprotein</keyword>
<dbReference type="Proteomes" id="UP000244223">
    <property type="component" value="Unassembled WGS sequence"/>
</dbReference>
<keyword evidence="4 9" id="KW-0808">Transferase</keyword>
<accession>A0A2T5J1V1</accession>
<evidence type="ECO:0000256" key="9">
    <source>
        <dbReference type="HAMAP-Rule" id="MF_01148"/>
    </source>
</evidence>
<feature type="transmembrane region" description="Helical" evidence="9">
    <location>
        <begin position="89"/>
        <end position="113"/>
    </location>
</feature>
<feature type="transmembrane region" description="Helical" evidence="9">
    <location>
        <begin position="190"/>
        <end position="210"/>
    </location>
</feature>
<dbReference type="GO" id="GO:0016410">
    <property type="term" value="F:N-acyltransferase activity"/>
    <property type="evidence" value="ECO:0007669"/>
    <property type="project" value="UniProtKB-UniRule"/>
</dbReference>
<evidence type="ECO:0000313" key="11">
    <source>
        <dbReference type="EMBL" id="PTQ90414.1"/>
    </source>
</evidence>
<keyword evidence="12" id="KW-1185">Reference proteome</keyword>
<keyword evidence="6 9" id="KW-1133">Transmembrane helix</keyword>
<keyword evidence="3 9" id="KW-1003">Cell membrane</keyword>
<gene>
    <name evidence="9" type="primary">lnt</name>
    <name evidence="11" type="ORF">C8N29_103167</name>
</gene>
<comment type="subcellular location">
    <subcellularLocation>
        <location evidence="1 9">Cell membrane</location>
        <topology evidence="1 9">Multi-pass membrane protein</topology>
    </subcellularLocation>
</comment>